<feature type="transmembrane region" description="Helical" evidence="1">
    <location>
        <begin position="20"/>
        <end position="44"/>
    </location>
</feature>
<keyword evidence="3" id="KW-1185">Reference proteome</keyword>
<keyword evidence="1" id="KW-0812">Transmembrane</keyword>
<feature type="transmembrane region" description="Helical" evidence="1">
    <location>
        <begin position="155"/>
        <end position="181"/>
    </location>
</feature>
<evidence type="ECO:0000313" key="2">
    <source>
        <dbReference type="EMBL" id="MDQ0480575.1"/>
    </source>
</evidence>
<keyword evidence="1" id="KW-0472">Membrane</keyword>
<evidence type="ECO:0000313" key="3">
    <source>
        <dbReference type="Proteomes" id="UP001224418"/>
    </source>
</evidence>
<feature type="transmembrane region" description="Helical" evidence="1">
    <location>
        <begin position="64"/>
        <end position="88"/>
    </location>
</feature>
<feature type="transmembrane region" description="Helical" evidence="1">
    <location>
        <begin position="236"/>
        <end position="255"/>
    </location>
</feature>
<keyword evidence="1" id="KW-1133">Transmembrane helix</keyword>
<dbReference type="PANTHER" id="PTHR37305:SF1">
    <property type="entry name" value="MEMBRANE PROTEIN"/>
    <property type="match status" value="1"/>
</dbReference>
<gene>
    <name evidence="2" type="ORF">QOZ93_002323</name>
</gene>
<proteinExistence type="predicted"/>
<comment type="caution">
    <text evidence="2">The sequence shown here is derived from an EMBL/GenBank/DDBJ whole genome shotgun (WGS) entry which is preliminary data.</text>
</comment>
<accession>A0ABU0JTZ5</accession>
<sequence>MIKLLKSELYRLFHRKSIYLIFIFSLILVGIITKLFSIKLFSGINYRTSKWAIMIFADRFNNPQGMICNRCIEIVFIIIPFITNTIIGEERDLGSLRMILLRPYKKGQIILSKLITLIIIDFLYLSTIFISSYIFSMFMMPTISYTKLLFNSSNISFWESFIFNIRVYLIYLVEIILISYIFSIVGTFIKNTVLAFIVQIAILVSTSYLVTSFRYYIISPLNYIYDILSKHKSPTIIIFECLIIIVIGMFLKLIWNRFDYVD</sequence>
<dbReference type="EMBL" id="JAUSWN010000022">
    <property type="protein sequence ID" value="MDQ0480575.1"/>
    <property type="molecule type" value="Genomic_DNA"/>
</dbReference>
<protein>
    <submittedName>
        <fullName evidence="2">ABC-type transport system involved in multi-copper enzyme maturation permease subunit</fullName>
    </submittedName>
</protein>
<reference evidence="2 3" key="1">
    <citation type="submission" date="2023-07" db="EMBL/GenBank/DDBJ databases">
        <title>Genomic Encyclopedia of Type Strains, Phase IV (KMG-IV): sequencing the most valuable type-strain genomes for metagenomic binning, comparative biology and taxonomic classification.</title>
        <authorList>
            <person name="Goeker M."/>
        </authorList>
    </citation>
    <scope>NUCLEOTIDE SEQUENCE [LARGE SCALE GENOMIC DNA]</scope>
    <source>
        <strain evidence="2 3">DSM 1400</strain>
    </source>
</reference>
<dbReference type="Proteomes" id="UP001224418">
    <property type="component" value="Unassembled WGS sequence"/>
</dbReference>
<evidence type="ECO:0000256" key="1">
    <source>
        <dbReference type="SAM" id="Phobius"/>
    </source>
</evidence>
<dbReference type="RefSeq" id="WP_307356633.1">
    <property type="nucleotide sequence ID" value="NZ_BAAACJ010000010.1"/>
</dbReference>
<dbReference type="PANTHER" id="PTHR37305">
    <property type="entry name" value="INTEGRAL MEMBRANE PROTEIN-RELATED"/>
    <property type="match status" value="1"/>
</dbReference>
<organism evidence="2 3">
    <name type="scientific">Hathewaya limosa</name>
    <name type="common">Clostridium limosum</name>
    <dbReference type="NCBI Taxonomy" id="1536"/>
    <lineage>
        <taxon>Bacteria</taxon>
        <taxon>Bacillati</taxon>
        <taxon>Bacillota</taxon>
        <taxon>Clostridia</taxon>
        <taxon>Eubacteriales</taxon>
        <taxon>Clostridiaceae</taxon>
        <taxon>Hathewaya</taxon>
    </lineage>
</organism>
<feature type="transmembrane region" description="Helical" evidence="1">
    <location>
        <begin position="109"/>
        <end position="135"/>
    </location>
</feature>
<name>A0ABU0JTZ5_HATLI</name>
<dbReference type="Pfam" id="PF12730">
    <property type="entry name" value="ABC2_membrane_4"/>
    <property type="match status" value="1"/>
</dbReference>
<feature type="transmembrane region" description="Helical" evidence="1">
    <location>
        <begin position="193"/>
        <end position="216"/>
    </location>
</feature>